<proteinExistence type="predicted"/>
<dbReference type="InterPro" id="IPR035897">
    <property type="entry name" value="Toll_tir_struct_dom_sf"/>
</dbReference>
<reference evidence="3" key="1">
    <citation type="journal article" date="2013" name="Genome Biol.">
        <title>Reference genomes and transcriptomes of Nicotiana sylvestris and Nicotiana tomentosiformis.</title>
        <authorList>
            <person name="Sierro N."/>
            <person name="Battey J.N."/>
            <person name="Ouadi S."/>
            <person name="Bovet L."/>
            <person name="Goepfert S."/>
            <person name="Bakaher N."/>
            <person name="Peitsch M.C."/>
            <person name="Ivanov N.V."/>
        </authorList>
    </citation>
    <scope>NUCLEOTIDE SEQUENCE [LARGE SCALE GENOMIC DNA]</scope>
</reference>
<dbReference type="Proteomes" id="UP000189701">
    <property type="component" value="Unplaced"/>
</dbReference>
<dbReference type="InterPro" id="IPR002182">
    <property type="entry name" value="NB-ARC"/>
</dbReference>
<dbReference type="RefSeq" id="XP_009802254.1">
    <property type="nucleotide sequence ID" value="XM_009803952.1"/>
</dbReference>
<evidence type="ECO:0000313" key="4">
    <source>
        <dbReference type="RefSeq" id="XP_009802254.1"/>
    </source>
</evidence>
<keyword evidence="3" id="KW-1185">Reference proteome</keyword>
<dbReference type="GO" id="GO:0043531">
    <property type="term" value="F:ADP binding"/>
    <property type="evidence" value="ECO:0007669"/>
    <property type="project" value="InterPro"/>
</dbReference>
<dbReference type="GO" id="GO:0007165">
    <property type="term" value="P:signal transduction"/>
    <property type="evidence" value="ECO:0007669"/>
    <property type="project" value="InterPro"/>
</dbReference>
<dbReference type="FunFam" id="3.40.50.10140:FF:000007">
    <property type="entry name" value="Disease resistance protein (TIR-NBS-LRR class)"/>
    <property type="match status" value="1"/>
</dbReference>
<dbReference type="Pfam" id="PF01582">
    <property type="entry name" value="TIR"/>
    <property type="match status" value="1"/>
</dbReference>
<evidence type="ECO:0000313" key="3">
    <source>
        <dbReference type="Proteomes" id="UP000189701"/>
    </source>
</evidence>
<evidence type="ECO:0000259" key="2">
    <source>
        <dbReference type="PROSITE" id="PS50104"/>
    </source>
</evidence>
<feature type="domain" description="TIR" evidence="2">
    <location>
        <begin position="16"/>
        <end position="184"/>
    </location>
</feature>
<dbReference type="InterPro" id="IPR027417">
    <property type="entry name" value="P-loop_NTPase"/>
</dbReference>
<dbReference type="PANTHER" id="PTHR11017">
    <property type="entry name" value="LEUCINE-RICH REPEAT-CONTAINING PROTEIN"/>
    <property type="match status" value="1"/>
</dbReference>
<dbReference type="Gene3D" id="3.40.50.10140">
    <property type="entry name" value="Toll/interleukin-1 receptor homology (TIR) domain"/>
    <property type="match status" value="1"/>
</dbReference>
<dbReference type="PROSITE" id="PS50104">
    <property type="entry name" value="TIR"/>
    <property type="match status" value="1"/>
</dbReference>
<feature type="non-terminal residue" evidence="4">
    <location>
        <position position="263"/>
    </location>
</feature>
<dbReference type="Pfam" id="PF00931">
    <property type="entry name" value="NB-ARC"/>
    <property type="match status" value="1"/>
</dbReference>
<dbReference type="Gene3D" id="3.40.50.300">
    <property type="entry name" value="P-loop containing nucleotide triphosphate hydrolases"/>
    <property type="match status" value="1"/>
</dbReference>
<name>A0A1U7YSP8_NICSY</name>
<dbReference type="SUPFAM" id="SSF52540">
    <property type="entry name" value="P-loop containing nucleoside triphosphate hydrolases"/>
    <property type="match status" value="1"/>
</dbReference>
<gene>
    <name evidence="4" type="primary">LOC104247828</name>
</gene>
<sequence>MDTQLVRGESSTSSHFSYEVFLSFRGEDTRKTFTGHLYSKLDNVGVKTFIDDEELRKGDVISRELEKAIEESRISIIVFSRNYASSSWCLNELVKILECKEKLKQMVLPIFYDVDPSELRKQTGLFGEALAKHKERSIGAQRVEKWRAALTEAANLSGWDLQNVADGHESKFIEKIIQVILQEVNQTPLDVAWHPVGVDYRVKDVELLLQNECEDEVRMIGIHGVGGIGKTTLAKAIYNRMLRLFDNSCFLSDVRSEAEEFGL</sequence>
<protein>
    <submittedName>
        <fullName evidence="4">Toll/interleukin-1 receptor-like protein</fullName>
    </submittedName>
</protein>
<dbReference type="GO" id="GO:0006952">
    <property type="term" value="P:defense response"/>
    <property type="evidence" value="ECO:0007669"/>
    <property type="project" value="InterPro"/>
</dbReference>
<dbReference type="InterPro" id="IPR000157">
    <property type="entry name" value="TIR_dom"/>
</dbReference>
<dbReference type="AlphaFoldDB" id="A0A1U7YSP8"/>
<reference evidence="4" key="2">
    <citation type="submission" date="2025-08" db="UniProtKB">
        <authorList>
            <consortium name="RefSeq"/>
        </authorList>
    </citation>
    <scope>IDENTIFICATION</scope>
    <source>
        <tissue evidence="4">Leaf</tissue>
    </source>
</reference>
<dbReference type="PANTHER" id="PTHR11017:SF479">
    <property type="entry name" value="DISEASE RESISTANCE PROTEIN (TIR-NBS-LRR CLASS) FAMILY"/>
    <property type="match status" value="1"/>
</dbReference>
<dbReference type="InterPro" id="IPR044974">
    <property type="entry name" value="Disease_R_plants"/>
</dbReference>
<evidence type="ECO:0000256" key="1">
    <source>
        <dbReference type="ARBA" id="ARBA00023027"/>
    </source>
</evidence>
<dbReference type="SUPFAM" id="SSF52200">
    <property type="entry name" value="Toll/Interleukin receptor TIR domain"/>
    <property type="match status" value="1"/>
</dbReference>
<accession>A0A1U7YSP8</accession>
<organism evidence="3 4">
    <name type="scientific">Nicotiana sylvestris</name>
    <name type="common">Wood tobacco</name>
    <name type="synonym">South American tobacco</name>
    <dbReference type="NCBI Taxonomy" id="4096"/>
    <lineage>
        <taxon>Eukaryota</taxon>
        <taxon>Viridiplantae</taxon>
        <taxon>Streptophyta</taxon>
        <taxon>Embryophyta</taxon>
        <taxon>Tracheophyta</taxon>
        <taxon>Spermatophyta</taxon>
        <taxon>Magnoliopsida</taxon>
        <taxon>eudicotyledons</taxon>
        <taxon>Gunneridae</taxon>
        <taxon>Pentapetalae</taxon>
        <taxon>asterids</taxon>
        <taxon>lamiids</taxon>
        <taxon>Solanales</taxon>
        <taxon>Solanaceae</taxon>
        <taxon>Nicotianoideae</taxon>
        <taxon>Nicotianeae</taxon>
        <taxon>Nicotiana</taxon>
    </lineage>
</organism>
<dbReference type="STRING" id="4096.A0A1U7YSP8"/>
<dbReference type="SMART" id="SM00255">
    <property type="entry name" value="TIR"/>
    <property type="match status" value="1"/>
</dbReference>
<keyword evidence="1" id="KW-0520">NAD</keyword>
<dbReference type="eggNOG" id="ENOG502QQJE">
    <property type="taxonomic scope" value="Eukaryota"/>
</dbReference>